<dbReference type="EMBL" id="ML976617">
    <property type="protein sequence ID" value="KAF1844197.1"/>
    <property type="molecule type" value="Genomic_DNA"/>
</dbReference>
<dbReference type="Proteomes" id="UP000800039">
    <property type="component" value="Unassembled WGS sequence"/>
</dbReference>
<comment type="caution">
    <text evidence="6">The sequence shown here is derived from an EMBL/GenBank/DDBJ whole genome shotgun (WGS) entry which is preliminary data.</text>
</comment>
<proteinExistence type="inferred from homology"/>
<dbReference type="InterPro" id="IPR053007">
    <property type="entry name" value="CYP450_monoxygenase_sec-met"/>
</dbReference>
<dbReference type="RefSeq" id="XP_040786760.1">
    <property type="nucleotide sequence ID" value="XM_040929180.1"/>
</dbReference>
<organism evidence="6 7">
    <name type="scientific">Cucurbitaria berberidis CBS 394.84</name>
    <dbReference type="NCBI Taxonomy" id="1168544"/>
    <lineage>
        <taxon>Eukaryota</taxon>
        <taxon>Fungi</taxon>
        <taxon>Dikarya</taxon>
        <taxon>Ascomycota</taxon>
        <taxon>Pezizomycotina</taxon>
        <taxon>Dothideomycetes</taxon>
        <taxon>Pleosporomycetidae</taxon>
        <taxon>Pleosporales</taxon>
        <taxon>Pleosporineae</taxon>
        <taxon>Cucurbitariaceae</taxon>
        <taxon>Cucurbitaria</taxon>
    </lineage>
</organism>
<keyword evidence="7" id="KW-1185">Reference proteome</keyword>
<dbReference type="SUPFAM" id="SSF48264">
    <property type="entry name" value="Cytochrome P450"/>
    <property type="match status" value="1"/>
</dbReference>
<dbReference type="CDD" id="cd11040">
    <property type="entry name" value="CYP7_CYP8-like"/>
    <property type="match status" value="1"/>
</dbReference>
<evidence type="ECO:0000256" key="5">
    <source>
        <dbReference type="PIRSR" id="PIRSR602403-1"/>
    </source>
</evidence>
<evidence type="ECO:0000256" key="1">
    <source>
        <dbReference type="ARBA" id="ARBA00001971"/>
    </source>
</evidence>
<dbReference type="GO" id="GO:0016705">
    <property type="term" value="F:oxidoreductase activity, acting on paired donors, with incorporation or reduction of molecular oxygen"/>
    <property type="evidence" value="ECO:0007669"/>
    <property type="project" value="InterPro"/>
</dbReference>
<dbReference type="InterPro" id="IPR001128">
    <property type="entry name" value="Cyt_P450"/>
</dbReference>
<dbReference type="PANTHER" id="PTHR47582:SF1">
    <property type="entry name" value="P450, PUTATIVE (EUROFUNG)-RELATED"/>
    <property type="match status" value="1"/>
</dbReference>
<evidence type="ECO:0000256" key="2">
    <source>
        <dbReference type="ARBA" id="ARBA00010617"/>
    </source>
</evidence>
<dbReference type="GeneID" id="63846432"/>
<dbReference type="GO" id="GO:0005506">
    <property type="term" value="F:iron ion binding"/>
    <property type="evidence" value="ECO:0007669"/>
    <property type="project" value="InterPro"/>
</dbReference>
<evidence type="ECO:0000313" key="6">
    <source>
        <dbReference type="EMBL" id="KAF1844197.1"/>
    </source>
</evidence>
<dbReference type="InterPro" id="IPR002403">
    <property type="entry name" value="Cyt_P450_E_grp-IV"/>
</dbReference>
<dbReference type="InterPro" id="IPR036396">
    <property type="entry name" value="Cyt_P450_sf"/>
</dbReference>
<keyword evidence="4 5" id="KW-0408">Iron</keyword>
<protein>
    <submittedName>
        <fullName evidence="6">Cytochrome P450</fullName>
    </submittedName>
</protein>
<dbReference type="PANTHER" id="PTHR47582">
    <property type="entry name" value="P450, PUTATIVE (EUROFUNG)-RELATED"/>
    <property type="match status" value="1"/>
</dbReference>
<name>A0A9P4GF28_9PLEO</name>
<reference evidence="6" key="1">
    <citation type="submission" date="2020-01" db="EMBL/GenBank/DDBJ databases">
        <authorList>
            <consortium name="DOE Joint Genome Institute"/>
            <person name="Haridas S."/>
            <person name="Albert R."/>
            <person name="Binder M."/>
            <person name="Bloem J."/>
            <person name="Labutti K."/>
            <person name="Salamov A."/>
            <person name="Andreopoulos B."/>
            <person name="Baker S.E."/>
            <person name="Barry K."/>
            <person name="Bills G."/>
            <person name="Bluhm B.H."/>
            <person name="Cannon C."/>
            <person name="Castanera R."/>
            <person name="Culley D.E."/>
            <person name="Daum C."/>
            <person name="Ezra D."/>
            <person name="Gonzalez J.B."/>
            <person name="Henrissat B."/>
            <person name="Kuo A."/>
            <person name="Liang C."/>
            <person name="Lipzen A."/>
            <person name="Lutzoni F."/>
            <person name="Magnuson J."/>
            <person name="Mondo S."/>
            <person name="Nolan M."/>
            <person name="Ohm R."/>
            <person name="Pangilinan J."/>
            <person name="Park H.-J."/>
            <person name="Ramirez L."/>
            <person name="Alfaro M."/>
            <person name="Sun H."/>
            <person name="Tritt A."/>
            <person name="Yoshinaga Y."/>
            <person name="Zwiers L.-H."/>
            <person name="Turgeon B.G."/>
            <person name="Goodwin S.B."/>
            <person name="Spatafora J.W."/>
            <person name="Crous P.W."/>
            <person name="Grigoriev I.V."/>
        </authorList>
    </citation>
    <scope>NUCLEOTIDE SEQUENCE</scope>
    <source>
        <strain evidence="6">CBS 394.84</strain>
    </source>
</reference>
<gene>
    <name evidence="6" type="ORF">K460DRAFT_290173</name>
</gene>
<accession>A0A9P4GF28</accession>
<dbReference type="OrthoDB" id="3366823at2759"/>
<dbReference type="Pfam" id="PF00067">
    <property type="entry name" value="p450"/>
    <property type="match status" value="1"/>
</dbReference>
<sequence>MSIFIRLRKANIPWLQHFLILASALSILSETRIFLLLYAVLTFHLDTEALLAALQNPREPPLIPHPYLPFLGHVVGMFWHGAKYFAFISASTQHPIFTLQTLNKRTIVVIDPTLATAIQKKSPNLTFYGMILEVTRRLVDFDYPTMEIIKWNLDGEHGTHEGLMHESEKMVSGSLEPGPNLNSLSTTQLEQFTTLLNAFVPSGEAKGVEIGLMQFVKQIFTTANANTIYGPSNPFAVHPHLMHSFWDYEAGMIALMADIFPSITSWKSWRARKAMNNALQEFIEKEHYRQASPLIQKRVAINLKHGISPKMAGRSELILLFGILGNAVPTTFWLLANIFARPELLAAIRAETSKAIHANETVNVISVSVLKAHCPLLLSTYRETLRHIANLSSVRLVTGTHEINAPGHPPFLLEKGNMIQIASGVIHAAPSTWGSDAADFKPERWMAATRHAKSSDGNVNDKKTALPLPNSVPSAAFRAFGGGSVLCPGRHFAMTEILGFVALCVNMFDVADVQGGVLKLPEKDDGRIPLTVMKPAIDPQVMVRRREAAEDVQWRLEL</sequence>
<dbReference type="GO" id="GO:0020037">
    <property type="term" value="F:heme binding"/>
    <property type="evidence" value="ECO:0007669"/>
    <property type="project" value="InterPro"/>
</dbReference>
<dbReference type="AlphaFoldDB" id="A0A9P4GF28"/>
<evidence type="ECO:0000256" key="3">
    <source>
        <dbReference type="ARBA" id="ARBA00022723"/>
    </source>
</evidence>
<dbReference type="GO" id="GO:0004497">
    <property type="term" value="F:monooxygenase activity"/>
    <property type="evidence" value="ECO:0007669"/>
    <property type="project" value="InterPro"/>
</dbReference>
<evidence type="ECO:0000313" key="7">
    <source>
        <dbReference type="Proteomes" id="UP000800039"/>
    </source>
</evidence>
<keyword evidence="3 5" id="KW-0479">Metal-binding</keyword>
<comment type="similarity">
    <text evidence="2">Belongs to the cytochrome P450 family.</text>
</comment>
<feature type="binding site" description="axial binding residue" evidence="5">
    <location>
        <position position="487"/>
    </location>
    <ligand>
        <name>heme</name>
        <dbReference type="ChEBI" id="CHEBI:30413"/>
    </ligand>
    <ligandPart>
        <name>Fe</name>
        <dbReference type="ChEBI" id="CHEBI:18248"/>
    </ligandPart>
</feature>
<comment type="cofactor">
    <cofactor evidence="1 5">
        <name>heme</name>
        <dbReference type="ChEBI" id="CHEBI:30413"/>
    </cofactor>
</comment>
<keyword evidence="5" id="KW-0349">Heme</keyword>
<dbReference type="PRINTS" id="PR00465">
    <property type="entry name" value="EP450IV"/>
</dbReference>
<dbReference type="Gene3D" id="1.10.630.10">
    <property type="entry name" value="Cytochrome P450"/>
    <property type="match status" value="1"/>
</dbReference>
<evidence type="ECO:0000256" key="4">
    <source>
        <dbReference type="ARBA" id="ARBA00023004"/>
    </source>
</evidence>